<dbReference type="InterPro" id="IPR036779">
    <property type="entry name" value="LysM_dom_sf"/>
</dbReference>
<evidence type="ECO:0000256" key="1">
    <source>
        <dbReference type="ARBA" id="ARBA00022729"/>
    </source>
</evidence>
<evidence type="ECO:0000313" key="5">
    <source>
        <dbReference type="EMBL" id="MFC2948994.1"/>
    </source>
</evidence>
<keyword evidence="1 3" id="KW-0732">Signal</keyword>
<feature type="compositionally biased region" description="Polar residues" evidence="2">
    <location>
        <begin position="131"/>
        <end position="142"/>
    </location>
</feature>
<feature type="signal peptide" evidence="3">
    <location>
        <begin position="1"/>
        <end position="23"/>
    </location>
</feature>
<dbReference type="Gene3D" id="3.10.350.10">
    <property type="entry name" value="LysM domain"/>
    <property type="match status" value="2"/>
</dbReference>
<dbReference type="InterPro" id="IPR051933">
    <property type="entry name" value="Resuscitation_pf_RpfB"/>
</dbReference>
<keyword evidence="6" id="KW-1185">Reference proteome</keyword>
<organism evidence="5 6">
    <name type="scientific">Virgibacillus sediminis</name>
    <dbReference type="NCBI Taxonomy" id="202260"/>
    <lineage>
        <taxon>Bacteria</taxon>
        <taxon>Bacillati</taxon>
        <taxon>Bacillota</taxon>
        <taxon>Bacilli</taxon>
        <taxon>Bacillales</taxon>
        <taxon>Bacillaceae</taxon>
        <taxon>Virgibacillus</taxon>
    </lineage>
</organism>
<dbReference type="PANTHER" id="PTHR39160">
    <property type="entry name" value="CELL WALL-BINDING PROTEIN YOCH"/>
    <property type="match status" value="1"/>
</dbReference>
<evidence type="ECO:0000259" key="4">
    <source>
        <dbReference type="PROSITE" id="PS51782"/>
    </source>
</evidence>
<feature type="domain" description="LysM" evidence="4">
    <location>
        <begin position="24"/>
        <end position="67"/>
    </location>
</feature>
<dbReference type="Pfam" id="PF06725">
    <property type="entry name" value="3D"/>
    <property type="match status" value="1"/>
</dbReference>
<dbReference type="SMART" id="SM00257">
    <property type="entry name" value="LysM"/>
    <property type="match status" value="2"/>
</dbReference>
<dbReference type="SUPFAM" id="SSF54106">
    <property type="entry name" value="LysM domain"/>
    <property type="match status" value="2"/>
</dbReference>
<dbReference type="Gene3D" id="2.40.40.10">
    <property type="entry name" value="RlpA-like domain"/>
    <property type="match status" value="1"/>
</dbReference>
<dbReference type="Pfam" id="PF01476">
    <property type="entry name" value="LysM"/>
    <property type="match status" value="2"/>
</dbReference>
<dbReference type="InterPro" id="IPR018392">
    <property type="entry name" value="LysM"/>
</dbReference>
<dbReference type="Proteomes" id="UP001595387">
    <property type="component" value="Unassembled WGS sequence"/>
</dbReference>
<dbReference type="SUPFAM" id="SSF50685">
    <property type="entry name" value="Barwin-like endoglucanases"/>
    <property type="match status" value="1"/>
</dbReference>
<accession>A0ABV7A871</accession>
<gene>
    <name evidence="5" type="ORF">ACFODW_11670</name>
</gene>
<dbReference type="PROSITE" id="PS51782">
    <property type="entry name" value="LYSM"/>
    <property type="match status" value="2"/>
</dbReference>
<dbReference type="InterPro" id="IPR010611">
    <property type="entry name" value="3D_dom"/>
</dbReference>
<evidence type="ECO:0000256" key="2">
    <source>
        <dbReference type="SAM" id="MobiDB-lite"/>
    </source>
</evidence>
<feature type="region of interest" description="Disordered" evidence="2">
    <location>
        <begin position="130"/>
        <end position="165"/>
    </location>
</feature>
<comment type="caution">
    <text evidence="5">The sequence shown here is derived from an EMBL/GenBank/DDBJ whole genome shotgun (WGS) entry which is preliminary data.</text>
</comment>
<protein>
    <submittedName>
        <fullName evidence="5">LysM peptidoglycan-binding domain-containing protein</fullName>
    </submittedName>
</protein>
<dbReference type="RefSeq" id="WP_390306604.1">
    <property type="nucleotide sequence ID" value="NZ_JBHRRZ010000017.1"/>
</dbReference>
<feature type="domain" description="LysM" evidence="4">
    <location>
        <begin position="74"/>
        <end position="117"/>
    </location>
</feature>
<dbReference type="PANTHER" id="PTHR39160:SF6">
    <property type="entry name" value="CELL WALL-BINDING PROTEIN YOCH"/>
    <property type="match status" value="1"/>
</dbReference>
<proteinExistence type="predicted"/>
<evidence type="ECO:0000256" key="3">
    <source>
        <dbReference type="SAM" id="SignalP"/>
    </source>
</evidence>
<dbReference type="InterPro" id="IPR036908">
    <property type="entry name" value="RlpA-like_sf"/>
</dbReference>
<name>A0ABV7A871_9BACI</name>
<reference evidence="6" key="1">
    <citation type="journal article" date="2019" name="Int. J. Syst. Evol. Microbiol.">
        <title>The Global Catalogue of Microorganisms (GCM) 10K type strain sequencing project: providing services to taxonomists for standard genome sequencing and annotation.</title>
        <authorList>
            <consortium name="The Broad Institute Genomics Platform"/>
            <consortium name="The Broad Institute Genome Sequencing Center for Infectious Disease"/>
            <person name="Wu L."/>
            <person name="Ma J."/>
        </authorList>
    </citation>
    <scope>NUCLEOTIDE SEQUENCE [LARGE SCALE GENOMIC DNA]</scope>
    <source>
        <strain evidence="6">KCTC 13193</strain>
    </source>
</reference>
<dbReference type="EMBL" id="JBHRRZ010000017">
    <property type="protein sequence ID" value="MFC2948994.1"/>
    <property type="molecule type" value="Genomic_DNA"/>
</dbReference>
<feature type="chain" id="PRO_5046319763" evidence="3">
    <location>
        <begin position="24"/>
        <end position="261"/>
    </location>
</feature>
<evidence type="ECO:0000313" key="6">
    <source>
        <dbReference type="Proteomes" id="UP001595387"/>
    </source>
</evidence>
<sequence>MRKLVAAIAGIIFAGTAVTSVSAAEVEVQKGDSLWKIANKYNTTVEELVDINELKSTTIYPKQVLEVEENGETEYYIVQKGDTLTKIGNDHNVSIEDLKSWNGLTSDVIITGDELAVNGESAKAPKAAVQSVETAQANQPSETPAKEQTVVAEPKEQETKSQQAEGNTIAMEATAYTAGCYGCSGITATGVNLNENPNAKVIAVDPNVIPLGTEVYVEGYGYAIAADTGGAIKGNRIDVHVPTKDQAFNWGRKTVDVTIVE</sequence>
<dbReference type="CDD" id="cd22786">
    <property type="entry name" value="DPBB_YuiC-like"/>
    <property type="match status" value="1"/>
</dbReference>
<dbReference type="CDD" id="cd00118">
    <property type="entry name" value="LysM"/>
    <property type="match status" value="2"/>
</dbReference>